<dbReference type="AlphaFoldDB" id="A0A930YW72"/>
<organism evidence="1 2">
    <name type="scientific">Planobacterium oryzisoli</name>
    <dbReference type="NCBI Taxonomy" id="2771435"/>
    <lineage>
        <taxon>Bacteria</taxon>
        <taxon>Pseudomonadati</taxon>
        <taxon>Bacteroidota</taxon>
        <taxon>Flavobacteriia</taxon>
        <taxon>Flavobacteriales</taxon>
        <taxon>Weeksellaceae</taxon>
        <taxon>Chryseobacterium group</taxon>
        <taxon>Chryseobacterium</taxon>
    </lineage>
</organism>
<proteinExistence type="predicted"/>
<dbReference type="InterPro" id="IPR014580">
    <property type="entry name" value="UCP033199"/>
</dbReference>
<name>A0A930YW72_9FLAO</name>
<dbReference type="Gene3D" id="1.10.8.290">
    <property type="entry name" value="uncharacterized protein sp1917 domain"/>
    <property type="match status" value="1"/>
</dbReference>
<reference evidence="1" key="1">
    <citation type="submission" date="2020-11" db="EMBL/GenBank/DDBJ databases">
        <title>Genome seq and assembly of Planobacterium sp.</title>
        <authorList>
            <person name="Chhetri G."/>
        </authorList>
    </citation>
    <scope>NUCLEOTIDE SEQUENCE</scope>
    <source>
        <strain evidence="1">GCR5</strain>
    </source>
</reference>
<gene>
    <name evidence="1" type="ORF">IC612_06365</name>
</gene>
<dbReference type="Pfam" id="PF09966">
    <property type="entry name" value="DUF2200"/>
    <property type="match status" value="1"/>
</dbReference>
<evidence type="ECO:0000313" key="2">
    <source>
        <dbReference type="Proteomes" id="UP000694480"/>
    </source>
</evidence>
<comment type="caution">
    <text evidence="1">The sequence shown here is derived from an EMBL/GenBank/DDBJ whole genome shotgun (WGS) entry which is preliminary data.</text>
</comment>
<protein>
    <submittedName>
        <fullName evidence="1">DUF2200 family protein</fullName>
    </submittedName>
</protein>
<dbReference type="InterPro" id="IPR023204">
    <property type="entry name" value="SP1917_dom_sf"/>
</dbReference>
<dbReference type="EMBL" id="JADKYY010000006">
    <property type="protein sequence ID" value="MBF5027420.1"/>
    <property type="molecule type" value="Genomic_DNA"/>
</dbReference>
<sequence>MPSHSPQQIMEHTQRMHNLKFSQVFPHYVVKIQKKGGVVEDLYTIIHWLTGYRREDIDALSQSECTLKDFFRNAPCPQEKYKEIRGMICGYRIEELSDPVVRMARCMDKLIDERSKGKSMEKVLRY</sequence>
<accession>A0A930YW72</accession>
<dbReference type="Proteomes" id="UP000694480">
    <property type="component" value="Unassembled WGS sequence"/>
</dbReference>
<dbReference type="RefSeq" id="WP_194739350.1">
    <property type="nucleotide sequence ID" value="NZ_JADKYY010000006.1"/>
</dbReference>
<evidence type="ECO:0000313" key="1">
    <source>
        <dbReference type="EMBL" id="MBF5027420.1"/>
    </source>
</evidence>
<keyword evidence="2" id="KW-1185">Reference proteome</keyword>